<gene>
    <name evidence="2" type="ORF">O3P69_003060</name>
</gene>
<accession>A0AAW0UN92</accession>
<sequence>MILRRYFPPESSPRHLRRSGQSSHQIDSHSLSMSSLTPDSTSPTLPSHWVKRATTGGIHVKSIHVTITQISTTVEDVNWKEK</sequence>
<feature type="compositionally biased region" description="Low complexity" evidence="1">
    <location>
        <begin position="22"/>
        <end position="48"/>
    </location>
</feature>
<evidence type="ECO:0000256" key="1">
    <source>
        <dbReference type="SAM" id="MobiDB-lite"/>
    </source>
</evidence>
<dbReference type="Proteomes" id="UP001487740">
    <property type="component" value="Unassembled WGS sequence"/>
</dbReference>
<feature type="region of interest" description="Disordered" evidence="1">
    <location>
        <begin position="1"/>
        <end position="50"/>
    </location>
</feature>
<evidence type="ECO:0000313" key="2">
    <source>
        <dbReference type="EMBL" id="KAK8400102.1"/>
    </source>
</evidence>
<evidence type="ECO:0000313" key="3">
    <source>
        <dbReference type="Proteomes" id="UP001487740"/>
    </source>
</evidence>
<proteinExistence type="predicted"/>
<organism evidence="2 3">
    <name type="scientific">Scylla paramamosain</name>
    <name type="common">Mud crab</name>
    <dbReference type="NCBI Taxonomy" id="85552"/>
    <lineage>
        <taxon>Eukaryota</taxon>
        <taxon>Metazoa</taxon>
        <taxon>Ecdysozoa</taxon>
        <taxon>Arthropoda</taxon>
        <taxon>Crustacea</taxon>
        <taxon>Multicrustacea</taxon>
        <taxon>Malacostraca</taxon>
        <taxon>Eumalacostraca</taxon>
        <taxon>Eucarida</taxon>
        <taxon>Decapoda</taxon>
        <taxon>Pleocyemata</taxon>
        <taxon>Brachyura</taxon>
        <taxon>Eubrachyura</taxon>
        <taxon>Portunoidea</taxon>
        <taxon>Portunidae</taxon>
        <taxon>Portuninae</taxon>
        <taxon>Scylla</taxon>
    </lineage>
</organism>
<protein>
    <submittedName>
        <fullName evidence="2">Uncharacterized protein</fullName>
    </submittedName>
</protein>
<keyword evidence="3" id="KW-1185">Reference proteome</keyword>
<name>A0AAW0UN92_SCYPA</name>
<dbReference type="AlphaFoldDB" id="A0AAW0UN92"/>
<dbReference type="EMBL" id="JARAKH010000010">
    <property type="protein sequence ID" value="KAK8400102.1"/>
    <property type="molecule type" value="Genomic_DNA"/>
</dbReference>
<comment type="caution">
    <text evidence="2">The sequence shown here is derived from an EMBL/GenBank/DDBJ whole genome shotgun (WGS) entry which is preliminary data.</text>
</comment>
<reference evidence="2 3" key="1">
    <citation type="submission" date="2023-03" db="EMBL/GenBank/DDBJ databases">
        <title>High-quality genome of Scylla paramamosain provides insights in environmental adaptation.</title>
        <authorList>
            <person name="Zhang L."/>
        </authorList>
    </citation>
    <scope>NUCLEOTIDE SEQUENCE [LARGE SCALE GENOMIC DNA]</scope>
    <source>
        <strain evidence="2">LZ_2023a</strain>
        <tissue evidence="2">Muscle</tissue>
    </source>
</reference>